<dbReference type="OrthoDB" id="289424at2759"/>
<accession>A0A0V0QZB0</accession>
<evidence type="ECO:0000313" key="5">
    <source>
        <dbReference type="Proteomes" id="UP000054937"/>
    </source>
</evidence>
<reference evidence="4 5" key="1">
    <citation type="journal article" date="2015" name="Sci. Rep.">
        <title>Genome of the facultative scuticociliatosis pathogen Pseudocohnilembus persalinus provides insight into its virulence through horizontal gene transfer.</title>
        <authorList>
            <person name="Xiong J."/>
            <person name="Wang G."/>
            <person name="Cheng J."/>
            <person name="Tian M."/>
            <person name="Pan X."/>
            <person name="Warren A."/>
            <person name="Jiang C."/>
            <person name="Yuan D."/>
            <person name="Miao W."/>
        </authorList>
    </citation>
    <scope>NUCLEOTIDE SEQUENCE [LARGE SCALE GENOMIC DNA]</scope>
    <source>
        <strain evidence="4">36N120E</strain>
    </source>
</reference>
<dbReference type="OMA" id="HETIFEM"/>
<comment type="caution">
    <text evidence="4">The sequence shown here is derived from an EMBL/GenBank/DDBJ whole genome shotgun (WGS) entry which is preliminary data.</text>
</comment>
<proteinExistence type="predicted"/>
<evidence type="ECO:0000313" key="4">
    <source>
        <dbReference type="EMBL" id="KRX07392.1"/>
    </source>
</evidence>
<dbReference type="SMART" id="SM00100">
    <property type="entry name" value="cNMP"/>
    <property type="match status" value="2"/>
</dbReference>
<dbReference type="Gene3D" id="2.60.120.10">
    <property type="entry name" value="Jelly Rolls"/>
    <property type="match status" value="2"/>
</dbReference>
<dbReference type="Pfam" id="PF00027">
    <property type="entry name" value="cNMP_binding"/>
    <property type="match status" value="2"/>
</dbReference>
<evidence type="ECO:0000256" key="2">
    <source>
        <dbReference type="SAM" id="MobiDB-lite"/>
    </source>
</evidence>
<dbReference type="PROSITE" id="PS50042">
    <property type="entry name" value="CNMP_BINDING_3"/>
    <property type="match status" value="2"/>
</dbReference>
<dbReference type="PROSITE" id="PS00889">
    <property type="entry name" value="CNMP_BINDING_2"/>
    <property type="match status" value="1"/>
</dbReference>
<dbReference type="PANTHER" id="PTHR11635">
    <property type="entry name" value="CAMP-DEPENDENT PROTEIN KINASE REGULATORY CHAIN"/>
    <property type="match status" value="1"/>
</dbReference>
<dbReference type="InParanoid" id="A0A0V0QZB0"/>
<dbReference type="InterPro" id="IPR014710">
    <property type="entry name" value="RmlC-like_jellyroll"/>
</dbReference>
<dbReference type="GO" id="GO:0034236">
    <property type="term" value="F:protein kinase A catalytic subunit binding"/>
    <property type="evidence" value="ECO:0007669"/>
    <property type="project" value="TreeGrafter"/>
</dbReference>
<gene>
    <name evidence="4" type="ORF">PPERSA_07007</name>
</gene>
<keyword evidence="1" id="KW-0175">Coiled coil</keyword>
<feature type="compositionally biased region" description="Low complexity" evidence="2">
    <location>
        <begin position="662"/>
        <end position="671"/>
    </location>
</feature>
<organism evidence="4 5">
    <name type="scientific">Pseudocohnilembus persalinus</name>
    <name type="common">Ciliate</name>
    <dbReference type="NCBI Taxonomy" id="266149"/>
    <lineage>
        <taxon>Eukaryota</taxon>
        <taxon>Sar</taxon>
        <taxon>Alveolata</taxon>
        <taxon>Ciliophora</taxon>
        <taxon>Intramacronucleata</taxon>
        <taxon>Oligohymenophorea</taxon>
        <taxon>Scuticociliatia</taxon>
        <taxon>Philasterida</taxon>
        <taxon>Pseudocohnilembidae</taxon>
        <taxon>Pseudocohnilembus</taxon>
    </lineage>
</organism>
<dbReference type="SUPFAM" id="SSF51206">
    <property type="entry name" value="cAMP-binding domain-like"/>
    <property type="match status" value="2"/>
</dbReference>
<dbReference type="Proteomes" id="UP000054937">
    <property type="component" value="Unassembled WGS sequence"/>
</dbReference>
<feature type="region of interest" description="Disordered" evidence="2">
    <location>
        <begin position="650"/>
        <end position="676"/>
    </location>
</feature>
<feature type="coiled-coil region" evidence="1">
    <location>
        <begin position="49"/>
        <end position="76"/>
    </location>
</feature>
<dbReference type="InterPro" id="IPR050503">
    <property type="entry name" value="cAMP-dep_PK_reg_su-like"/>
</dbReference>
<feature type="compositionally biased region" description="Polar residues" evidence="2">
    <location>
        <begin position="650"/>
        <end position="661"/>
    </location>
</feature>
<dbReference type="PANTHER" id="PTHR11635:SF152">
    <property type="entry name" value="CAMP-DEPENDENT PROTEIN KINASE TYPE I REGULATORY SUBUNIT-RELATED"/>
    <property type="match status" value="1"/>
</dbReference>
<dbReference type="InterPro" id="IPR000595">
    <property type="entry name" value="cNMP-bd_dom"/>
</dbReference>
<feature type="domain" description="Cyclic nucleotide-binding" evidence="3">
    <location>
        <begin position="258"/>
        <end position="393"/>
    </location>
</feature>
<dbReference type="AlphaFoldDB" id="A0A0V0QZB0"/>
<evidence type="ECO:0000259" key="3">
    <source>
        <dbReference type="PROSITE" id="PS50042"/>
    </source>
</evidence>
<sequence length="1260" mass="148818">MNISPRKSKSIPIIVPKESISPSKPKNHSPEKLCAKIQSQQSLQDNIFINDKNNNFHRLSSQLEKQLNEFQSLQSQEYIQIQQTSQNQLELDTSFSQFEVNNQIQLQDKKQENIQYNCKNEQNEFCKQNQLNQDSQDDSQSIGSKTFNKFLKNQRRTKFNTDNILKLFAGKSEEFQNQEVFNLSDLKGLTQNEQKAFRILKKQEVDLKEEENGDMAIYILQKVIRNKYEYQYLEKLIKGLQVFKNNPELFHNNKLTNKLLNNLKYYHYKEHETIFEMDDVGNEYFIILKGQVDCLIKKNKDKPQNYIDENNNKNNSDEKLYFHDKYPNTYSVKTFTPGESFGEIALMTNCNRTATMVCQTRVDVMTLSREVFNSIMGDYKENILNQKIQYLRQFNFFKTAPTYQLLQLLHYLKKQKYTKNNFVFKEQDKVKDLYFIKNGEVELSHHIELPQKQDLESTNYLKKKKQFKQIKTMVLGPNTCFGDQELFLKQNERIAQAQVITSELEVYYIKKEKFLQFISSNFRMSQFKKEQKLKYEIRKERNLELTTKIHKNHMEQSDQMKVKQVREYIKKNKPENTYIETQTTQLPCSQNQILNEYEEYQSMNQSQLSKNFMSSSNNTMNFSKNFYQIQARSSFSLDKQNKKHKTLINLQSQKSHSIKNNQSQMSQSSPQKLYKSPNIQQTKYDQSNQILENSEIDEDDLFSQSFILPPTVSLKYEVQQAKEQQREIKLGQKKSIYKNNSLRIYQFQYQNQEKKQSQQPNQKPILMENLVEQSTRQVNAKQKILEKLQKQQDIQDKKEAKKKQKNYLSLENYKNDINLINFDSKPKNHLNYILENSYNIKSTKRLIHQKNIEKNTENGKKPSISKQIQNQQNKQNEQNNTQTLNNLSIYQSKFFQKKNQKFFSRDNSKENSIHTNNKTNAINLNVAYNKSTNFNQNSSNYNTEKPYNKTKNSFGHSISSNNFKKYNDNQQSDNDESEKQIQSQQFKILTVSSQNPSICQKITVHLAKDDQDSKNQTDQNYQQHLQEKGQQENQDQVNKNNISTYINLQKMPECKSVTKLTSHSQDKTILSLSQQQQKIQQQQKKQNRIQFSSEKKELLNSGTNFNSAQFQTLGQNLLKNYTNNINNSNSSKIKPFLQCTQNFPLDKNTSKKIILKKNQQLNVQNKNNQDTFNEKSNIYKFSVKQSKVQDNDKKNNLQDKENQFIQIKQNYMKNLKSQSQLNHFINNDTYNKNSGMRYASFYSSAGGAGQSDFQQIDKLI</sequence>
<evidence type="ECO:0000256" key="1">
    <source>
        <dbReference type="SAM" id="Coils"/>
    </source>
</evidence>
<feature type="region of interest" description="Disordered" evidence="2">
    <location>
        <begin position="853"/>
        <end position="879"/>
    </location>
</feature>
<dbReference type="InterPro" id="IPR018488">
    <property type="entry name" value="cNMP-bd_CS"/>
</dbReference>
<feature type="region of interest" description="Disordered" evidence="2">
    <location>
        <begin position="1009"/>
        <end position="1037"/>
    </location>
</feature>
<dbReference type="EMBL" id="LDAU01000084">
    <property type="protein sequence ID" value="KRX07392.1"/>
    <property type="molecule type" value="Genomic_DNA"/>
</dbReference>
<protein>
    <submittedName>
        <fullName evidence="4">Cyclic nucleotide-binding protein</fullName>
    </submittedName>
</protein>
<feature type="domain" description="Cyclic nucleotide-binding" evidence="3">
    <location>
        <begin position="396"/>
        <end position="535"/>
    </location>
</feature>
<dbReference type="CDD" id="cd00038">
    <property type="entry name" value="CAP_ED"/>
    <property type="match status" value="2"/>
</dbReference>
<feature type="region of interest" description="Disordered" evidence="2">
    <location>
        <begin position="934"/>
        <end position="981"/>
    </location>
</feature>
<dbReference type="GO" id="GO:0030552">
    <property type="term" value="F:cAMP binding"/>
    <property type="evidence" value="ECO:0007669"/>
    <property type="project" value="TreeGrafter"/>
</dbReference>
<dbReference type="GO" id="GO:0005952">
    <property type="term" value="C:cAMP-dependent protein kinase complex"/>
    <property type="evidence" value="ECO:0007669"/>
    <property type="project" value="InterPro"/>
</dbReference>
<feature type="compositionally biased region" description="Polar residues" evidence="2">
    <location>
        <begin position="934"/>
        <end position="972"/>
    </location>
</feature>
<feature type="compositionally biased region" description="Low complexity" evidence="2">
    <location>
        <begin position="864"/>
        <end position="879"/>
    </location>
</feature>
<dbReference type="GO" id="GO:0004862">
    <property type="term" value="F:cAMP-dependent protein kinase inhibitor activity"/>
    <property type="evidence" value="ECO:0007669"/>
    <property type="project" value="TreeGrafter"/>
</dbReference>
<dbReference type="GO" id="GO:0005829">
    <property type="term" value="C:cytosol"/>
    <property type="evidence" value="ECO:0007669"/>
    <property type="project" value="TreeGrafter"/>
</dbReference>
<name>A0A0V0QZB0_PSEPJ</name>
<dbReference type="InterPro" id="IPR018490">
    <property type="entry name" value="cNMP-bd_dom_sf"/>
</dbReference>
<keyword evidence="5" id="KW-1185">Reference proteome</keyword>